<name>A0A9J6QVT0_9FIRM</name>
<reference evidence="2" key="1">
    <citation type="submission" date="2022-09" db="EMBL/GenBank/DDBJ databases">
        <title>Culturomic study of gut microbiota in children with autism spectrum disorder.</title>
        <authorList>
            <person name="Efimov B.A."/>
            <person name="Chaplin A.V."/>
            <person name="Sokolova S.R."/>
            <person name="Pikina A.P."/>
            <person name="Korzhanova M."/>
            <person name="Belova V."/>
            <person name="Korostin D."/>
        </authorList>
    </citation>
    <scope>NUCLEOTIDE SEQUENCE</scope>
    <source>
        <strain evidence="2">ASD5510</strain>
    </source>
</reference>
<accession>A0A9J6QVT0</accession>
<dbReference type="EMBL" id="JAOSHN010000003">
    <property type="protein sequence ID" value="MCU7378358.1"/>
    <property type="molecule type" value="Genomic_DNA"/>
</dbReference>
<evidence type="ECO:0000259" key="1">
    <source>
        <dbReference type="Pfam" id="PF25583"/>
    </source>
</evidence>
<evidence type="ECO:0000313" key="2">
    <source>
        <dbReference type="EMBL" id="MCU7378358.1"/>
    </source>
</evidence>
<keyword evidence="3" id="KW-1185">Reference proteome</keyword>
<proteinExistence type="predicted"/>
<dbReference type="InterPro" id="IPR057727">
    <property type="entry name" value="WCX_dom"/>
</dbReference>
<dbReference type="RefSeq" id="WP_253019845.1">
    <property type="nucleotide sequence ID" value="NZ_JAOSHN010000003.1"/>
</dbReference>
<dbReference type="Pfam" id="PF25583">
    <property type="entry name" value="WCX"/>
    <property type="match status" value="1"/>
</dbReference>
<feature type="domain" description="WCX" evidence="1">
    <location>
        <begin position="236"/>
        <end position="294"/>
    </location>
</feature>
<dbReference type="AlphaFoldDB" id="A0A9J6QVT0"/>
<comment type="caution">
    <text evidence="2">The sequence shown here is derived from an EMBL/GenBank/DDBJ whole genome shotgun (WGS) entry which is preliminary data.</text>
</comment>
<gene>
    <name evidence="2" type="ORF">OBO34_08310</name>
</gene>
<dbReference type="Proteomes" id="UP001065549">
    <property type="component" value="Unassembled WGS sequence"/>
</dbReference>
<sequence length="302" mass="35463">MLFHEIYGCYYNTVARILKEARKGTVDWDAMRQIVSENAFSESFLTIEPALKKQEWKLIDEKGLTPLKHDPSLPVSLLQKRWLKAISLDPRIQLFDVNFEGLEDIEPLFTPQDYVVFDQYDDGDPYDDQAYRENFRMILDAINNQKQVHVIYENRKGSAREFVCVPYQMEYSEKDDKFRALVAGTRYADIVNIARIKECRPVGQSDGQIKAPAVKKSDYFVLELTDERNALERVMLHFAHFQKEAEQLSDHRYRLRIDYQRDDETELVIRVLSFGPMVKVTEPASFVERIKERLMMQKDCGL</sequence>
<organism evidence="2 3">
    <name type="scientific">Hominibacterium faecale</name>
    <dbReference type="NCBI Taxonomy" id="2839743"/>
    <lineage>
        <taxon>Bacteria</taxon>
        <taxon>Bacillati</taxon>
        <taxon>Bacillota</taxon>
        <taxon>Clostridia</taxon>
        <taxon>Peptostreptococcales</taxon>
        <taxon>Anaerovoracaceae</taxon>
        <taxon>Hominibacterium</taxon>
    </lineage>
</organism>
<evidence type="ECO:0000313" key="3">
    <source>
        <dbReference type="Proteomes" id="UP001065549"/>
    </source>
</evidence>
<protein>
    <submittedName>
        <fullName evidence="2">WYL domain-containing protein</fullName>
    </submittedName>
</protein>